<name>A0A5J4U2K7_9EUKA</name>
<feature type="non-terminal residue" evidence="2">
    <location>
        <position position="1"/>
    </location>
</feature>
<dbReference type="Proteomes" id="UP000324800">
    <property type="component" value="Unassembled WGS sequence"/>
</dbReference>
<gene>
    <name evidence="2" type="ORF">EZS28_040230</name>
</gene>
<feature type="region of interest" description="Disordered" evidence="1">
    <location>
        <begin position="70"/>
        <end position="129"/>
    </location>
</feature>
<evidence type="ECO:0000313" key="3">
    <source>
        <dbReference type="Proteomes" id="UP000324800"/>
    </source>
</evidence>
<comment type="caution">
    <text evidence="2">The sequence shown here is derived from an EMBL/GenBank/DDBJ whole genome shotgun (WGS) entry which is preliminary data.</text>
</comment>
<dbReference type="EMBL" id="SNRW01021906">
    <property type="protein sequence ID" value="KAA6364242.1"/>
    <property type="molecule type" value="Genomic_DNA"/>
</dbReference>
<evidence type="ECO:0000313" key="2">
    <source>
        <dbReference type="EMBL" id="KAA6364242.1"/>
    </source>
</evidence>
<dbReference type="SUPFAM" id="SSF56672">
    <property type="entry name" value="DNA/RNA polymerases"/>
    <property type="match status" value="1"/>
</dbReference>
<dbReference type="InterPro" id="IPR043502">
    <property type="entry name" value="DNA/RNA_pol_sf"/>
</dbReference>
<dbReference type="InterPro" id="IPR043128">
    <property type="entry name" value="Rev_trsase/Diguanyl_cyclase"/>
</dbReference>
<accession>A0A5J4U2K7</accession>
<evidence type="ECO:0008006" key="4">
    <source>
        <dbReference type="Google" id="ProtNLM"/>
    </source>
</evidence>
<evidence type="ECO:0000256" key="1">
    <source>
        <dbReference type="SAM" id="MobiDB-lite"/>
    </source>
</evidence>
<feature type="compositionally biased region" description="Basic and acidic residues" evidence="1">
    <location>
        <begin position="96"/>
        <end position="109"/>
    </location>
</feature>
<feature type="compositionally biased region" description="Polar residues" evidence="1">
    <location>
        <begin position="83"/>
        <end position="95"/>
    </location>
</feature>
<protein>
    <recommendedName>
        <fullName evidence="4">Reverse transcriptase domain-containing protein</fullName>
    </recommendedName>
</protein>
<reference evidence="2 3" key="1">
    <citation type="submission" date="2019-03" db="EMBL/GenBank/DDBJ databases">
        <title>Single cell metagenomics reveals metabolic interactions within the superorganism composed of flagellate Streblomastix strix and complex community of Bacteroidetes bacteria on its surface.</title>
        <authorList>
            <person name="Treitli S.C."/>
            <person name="Kolisko M."/>
            <person name="Husnik F."/>
            <person name="Keeling P."/>
            <person name="Hampl V."/>
        </authorList>
    </citation>
    <scope>NUCLEOTIDE SEQUENCE [LARGE SCALE GENOMIC DNA]</scope>
    <source>
        <strain evidence="2">ST1C</strain>
    </source>
</reference>
<proteinExistence type="predicted"/>
<dbReference type="Gene3D" id="3.30.70.270">
    <property type="match status" value="1"/>
</dbReference>
<feature type="compositionally biased region" description="Polar residues" evidence="1">
    <location>
        <begin position="110"/>
        <end position="123"/>
    </location>
</feature>
<dbReference type="AlphaFoldDB" id="A0A5J4U2K7"/>
<organism evidence="2 3">
    <name type="scientific">Streblomastix strix</name>
    <dbReference type="NCBI Taxonomy" id="222440"/>
    <lineage>
        <taxon>Eukaryota</taxon>
        <taxon>Metamonada</taxon>
        <taxon>Preaxostyla</taxon>
        <taxon>Oxymonadida</taxon>
        <taxon>Streblomastigidae</taxon>
        <taxon>Streblomastix</taxon>
    </lineage>
</organism>
<sequence length="302" mass="34917">KRKHKKGKTFYTQHSFNLSNVARTKQINIQASPSTQLQGNHIRDPEVEMQGRKTHDRFKATSTNASVIANQNQSKIQLRRQLGASSRTVSTSRNSEQNKGEDSYSRHLSSDSNAGNITTSINLGNEGKNISLPRDMEISKLSGVHIKKFFLLFKSEASLETEENSGYEFNEYGDTNCSNQDELIRLSERFDKEKRLPYQAFEAMGKVYQYRAMPFETQHSPIFFVQALAMVLYKKRRDSDIRILICEDDLCLQYQNKERQREQSQIIMRILEALGWTIAQDKCETEPKQQINFQGQSWDLIE</sequence>